<protein>
    <submittedName>
        <fullName evidence="1">Uncharacterized protein</fullName>
    </submittedName>
</protein>
<sequence length="45" mass="5140">MHQKNIQLSKDIVKLARSLGFFTVSKQSKKSCMHNAELSTNEHSH</sequence>
<dbReference type="AlphaFoldDB" id="A0A6C0IZS7"/>
<organism evidence="1">
    <name type="scientific">viral metagenome</name>
    <dbReference type="NCBI Taxonomy" id="1070528"/>
    <lineage>
        <taxon>unclassified sequences</taxon>
        <taxon>metagenomes</taxon>
        <taxon>organismal metagenomes</taxon>
    </lineage>
</organism>
<dbReference type="EMBL" id="MN740287">
    <property type="protein sequence ID" value="QHT98079.1"/>
    <property type="molecule type" value="Genomic_DNA"/>
</dbReference>
<evidence type="ECO:0000313" key="1">
    <source>
        <dbReference type="EMBL" id="QHT98079.1"/>
    </source>
</evidence>
<proteinExistence type="predicted"/>
<name>A0A6C0IZS7_9ZZZZ</name>
<reference evidence="1" key="1">
    <citation type="journal article" date="2020" name="Nature">
        <title>Giant virus diversity and host interactions through global metagenomics.</title>
        <authorList>
            <person name="Schulz F."/>
            <person name="Roux S."/>
            <person name="Paez-Espino D."/>
            <person name="Jungbluth S."/>
            <person name="Walsh D.A."/>
            <person name="Denef V.J."/>
            <person name="McMahon K.D."/>
            <person name="Konstantinidis K.T."/>
            <person name="Eloe-Fadrosh E.A."/>
            <person name="Kyrpides N.C."/>
            <person name="Woyke T."/>
        </authorList>
    </citation>
    <scope>NUCLEOTIDE SEQUENCE</scope>
    <source>
        <strain evidence="1">GVMAG-M-3300025626-8</strain>
    </source>
</reference>
<accession>A0A6C0IZS7</accession>